<evidence type="ECO:0000313" key="4">
    <source>
        <dbReference type="EMBL" id="KAF5406014.1"/>
    </source>
</evidence>
<evidence type="ECO:0000313" key="5">
    <source>
        <dbReference type="Proteomes" id="UP000748531"/>
    </source>
</evidence>
<feature type="compositionally biased region" description="Polar residues" evidence="1">
    <location>
        <begin position="315"/>
        <end position="345"/>
    </location>
</feature>
<keyword evidence="2" id="KW-0472">Membrane</keyword>
<reference evidence="4" key="1">
    <citation type="submission" date="2019-05" db="EMBL/GenBank/DDBJ databases">
        <title>Annotation for the trematode Paragonimus heterotremus.</title>
        <authorList>
            <person name="Choi Y.-J."/>
        </authorList>
    </citation>
    <scope>NUCLEOTIDE SEQUENCE</scope>
    <source>
        <strain evidence="4">LC</strain>
    </source>
</reference>
<evidence type="ECO:0000256" key="3">
    <source>
        <dbReference type="SAM" id="SignalP"/>
    </source>
</evidence>
<protein>
    <recommendedName>
        <fullName evidence="6">SUEL-type lectin domain-containing protein</fullName>
    </recommendedName>
</protein>
<keyword evidence="3" id="KW-0732">Signal</keyword>
<evidence type="ECO:0000256" key="1">
    <source>
        <dbReference type="SAM" id="MobiDB-lite"/>
    </source>
</evidence>
<sequence length="920" mass="100523">MLSSDLARRFYWIILLYIHHASSQTISSRQLSSFVHASTIICRPESFQLQCPVHMHIQPVAVTVPQDVQFNSHLANSVSPSCFWAQNNAASYNQMKPLQNTSHCLKASSLSWILHHCEGRNVCHIAKMQLQENRTDCTSTDFPIRVEYQCLPDPNTALFEAICVDTYIDTKCETQLTGNDALVVLTAQLEREIIGHSRVNPRPGCPPLQPEVNDEGCPTSVDVTDALRELCNGEHTCSVSPNMVQRNQKQSLSCGKLHLSMTYVCVPSEWVVVKIRNKHRTEGNERNLNHRQPKATLNSATYPKDAPARDARQLAYSSAEKSSQENSAFQSKTLDAGSVSETMNSKKSRIQPPSELQTAILQPMFVGLGVGIAVILLGLILVALGCKHRRRSPGRKNRYLYGGNHVHNSSETCPSQCTGNTSGGHTGTGQQRIIGKPTCPGCLVHDEQRQQCSPDKIVYSDKCQYSETGSSPSAGCAFLPDGCLHHHHHNLPQHSYCTSTTLCSTPTPMNPLKNFPMQLNANALHLNATNVQYMFGTQPDALSPESTQIYNTDQQSINSSGSGVGMHSSTNHVVYGPPFALPVTSVLAAIDVRGNRVENNMYAGRNALNCISTVESSSGRGCDGGSGTSEPGEAFQCGSPYSRSYHATQHNGGLAKTANYNLFNLDGTYGDEVCKNIPGEASSMYSNVPDYAVHMHHSVVGTPEYGQSNASVRSSLSNVSPKVANQTMLEYKSSRYLYPTKPGPPKSKQYDLLAGYSTAHVQNVGDYYNQSNLSRQPSQRSRYAPIPDEEDQVSQLSGRLETNEAGAGGGSNDGESTGSLTEPLLEPPTNFRSPVKLPSNQSQPQAGKMNDRFHSDATGNSHPVFDKPPDLIMNRSMKTAESSEMLELPPPPIAPLQVYSCQGKANSTAFPRQMSYISRR</sequence>
<feature type="region of interest" description="Disordered" evidence="1">
    <location>
        <begin position="280"/>
        <end position="350"/>
    </location>
</feature>
<keyword evidence="2" id="KW-1133">Transmembrane helix</keyword>
<gene>
    <name evidence="4" type="ORF">PHET_00447</name>
</gene>
<feature type="signal peptide" evidence="3">
    <location>
        <begin position="1"/>
        <end position="23"/>
    </location>
</feature>
<dbReference type="EMBL" id="LUCH01000128">
    <property type="protein sequence ID" value="KAF5406014.1"/>
    <property type="molecule type" value="Genomic_DNA"/>
</dbReference>
<comment type="caution">
    <text evidence="4">The sequence shown here is derived from an EMBL/GenBank/DDBJ whole genome shotgun (WGS) entry which is preliminary data.</text>
</comment>
<feature type="chain" id="PRO_5035150835" description="SUEL-type lectin domain-containing protein" evidence="3">
    <location>
        <begin position="24"/>
        <end position="920"/>
    </location>
</feature>
<feature type="region of interest" description="Disordered" evidence="1">
    <location>
        <begin position="767"/>
        <end position="870"/>
    </location>
</feature>
<name>A0A8J4WM29_9TREM</name>
<organism evidence="4 5">
    <name type="scientific">Paragonimus heterotremus</name>
    <dbReference type="NCBI Taxonomy" id="100268"/>
    <lineage>
        <taxon>Eukaryota</taxon>
        <taxon>Metazoa</taxon>
        <taxon>Spiralia</taxon>
        <taxon>Lophotrochozoa</taxon>
        <taxon>Platyhelminthes</taxon>
        <taxon>Trematoda</taxon>
        <taxon>Digenea</taxon>
        <taxon>Plagiorchiida</taxon>
        <taxon>Troglotremata</taxon>
        <taxon>Troglotrematidae</taxon>
        <taxon>Paragonimus</taxon>
    </lineage>
</organism>
<dbReference type="Proteomes" id="UP000748531">
    <property type="component" value="Unassembled WGS sequence"/>
</dbReference>
<evidence type="ECO:0000256" key="2">
    <source>
        <dbReference type="SAM" id="Phobius"/>
    </source>
</evidence>
<dbReference type="OrthoDB" id="6275093at2759"/>
<dbReference type="Gene3D" id="2.60.120.740">
    <property type="match status" value="1"/>
</dbReference>
<accession>A0A8J4WM29</accession>
<dbReference type="InterPro" id="IPR043159">
    <property type="entry name" value="Lectin_gal-bd_sf"/>
</dbReference>
<evidence type="ECO:0008006" key="6">
    <source>
        <dbReference type="Google" id="ProtNLM"/>
    </source>
</evidence>
<proteinExistence type="predicted"/>
<keyword evidence="5" id="KW-1185">Reference proteome</keyword>
<feature type="compositionally biased region" description="Polar residues" evidence="1">
    <location>
        <begin position="768"/>
        <end position="781"/>
    </location>
</feature>
<keyword evidence="2" id="KW-0812">Transmembrane</keyword>
<dbReference type="AlphaFoldDB" id="A0A8J4WM29"/>
<feature type="transmembrane region" description="Helical" evidence="2">
    <location>
        <begin position="364"/>
        <end position="386"/>
    </location>
</feature>